<keyword evidence="1" id="KW-0285">Flavoprotein</keyword>
<dbReference type="SUPFAM" id="SSF51679">
    <property type="entry name" value="Bacterial luciferase-like"/>
    <property type="match status" value="1"/>
</dbReference>
<dbReference type="Gene3D" id="3.20.20.30">
    <property type="entry name" value="Luciferase-like domain"/>
    <property type="match status" value="1"/>
</dbReference>
<organism evidence="6 7">
    <name type="scientific">Ktedonobacter robiniae</name>
    <dbReference type="NCBI Taxonomy" id="2778365"/>
    <lineage>
        <taxon>Bacteria</taxon>
        <taxon>Bacillati</taxon>
        <taxon>Chloroflexota</taxon>
        <taxon>Ktedonobacteria</taxon>
        <taxon>Ktedonobacterales</taxon>
        <taxon>Ktedonobacteraceae</taxon>
        <taxon>Ktedonobacter</taxon>
    </lineage>
</organism>
<evidence type="ECO:0000256" key="3">
    <source>
        <dbReference type="ARBA" id="ARBA00023002"/>
    </source>
</evidence>
<dbReference type="PANTHER" id="PTHR42847">
    <property type="entry name" value="ALKANESULFONATE MONOOXYGENASE"/>
    <property type="match status" value="1"/>
</dbReference>
<dbReference type="InterPro" id="IPR036661">
    <property type="entry name" value="Luciferase-like_sf"/>
</dbReference>
<evidence type="ECO:0000256" key="4">
    <source>
        <dbReference type="ARBA" id="ARBA00023033"/>
    </source>
</evidence>
<dbReference type="PANTHER" id="PTHR42847:SF4">
    <property type="entry name" value="ALKANESULFONATE MONOOXYGENASE-RELATED"/>
    <property type="match status" value="1"/>
</dbReference>
<sequence>MVTPLPRRRPWKLARETVTLDQLSGGRLILGIGLGSDRSGEYGDFGETTDARVRGEVLDEGLDVLTQLWSGEEFSYEGQHFQLSRVQFLPTPIQQPRIPIWIAGNWPHKKPFRRAARFDGVFPQKSGRDLTPEDFRELLGYIHTHRTGTTPFDAVAFGLTSGIDKAQDAAHVASFAQAGATWWLESFDPLQTFEQIRQRIHQGPPRI</sequence>
<dbReference type="InterPro" id="IPR011251">
    <property type="entry name" value="Luciferase-like_dom"/>
</dbReference>
<evidence type="ECO:0000259" key="5">
    <source>
        <dbReference type="Pfam" id="PF00296"/>
    </source>
</evidence>
<dbReference type="EMBL" id="BNJG01000003">
    <property type="protein sequence ID" value="GHO59858.1"/>
    <property type="molecule type" value="Genomic_DNA"/>
</dbReference>
<comment type="caution">
    <text evidence="6">The sequence shown here is derived from an EMBL/GenBank/DDBJ whole genome shotgun (WGS) entry which is preliminary data.</text>
</comment>
<evidence type="ECO:0000313" key="7">
    <source>
        <dbReference type="Proteomes" id="UP000654345"/>
    </source>
</evidence>
<accession>A0ABQ3V4D0</accession>
<evidence type="ECO:0000256" key="2">
    <source>
        <dbReference type="ARBA" id="ARBA00022643"/>
    </source>
</evidence>
<dbReference type="InterPro" id="IPR050172">
    <property type="entry name" value="SsuD_RutA_monooxygenase"/>
</dbReference>
<gene>
    <name evidence="6" type="ORF">KSB_83330</name>
</gene>
<protein>
    <submittedName>
        <fullName evidence="6">Luciferase-like protein</fullName>
    </submittedName>
</protein>
<reference evidence="6 7" key="1">
    <citation type="journal article" date="2021" name="Int. J. Syst. Evol. Microbiol.">
        <title>Reticulibacter mediterranei gen. nov., sp. nov., within the new family Reticulibacteraceae fam. nov., and Ktedonospora formicarum gen. nov., sp. nov., Ktedonobacter robiniae sp. nov., Dictyobacter formicarum sp. nov. and Dictyobacter arantiisoli sp. nov., belonging to the class Ktedonobacteria.</title>
        <authorList>
            <person name="Yabe S."/>
            <person name="Zheng Y."/>
            <person name="Wang C.M."/>
            <person name="Sakai Y."/>
            <person name="Abe K."/>
            <person name="Yokota A."/>
            <person name="Donadio S."/>
            <person name="Cavaletti L."/>
            <person name="Monciardini P."/>
        </authorList>
    </citation>
    <scope>NUCLEOTIDE SEQUENCE [LARGE SCALE GENOMIC DNA]</scope>
    <source>
        <strain evidence="6 7">SOSP1-30</strain>
    </source>
</reference>
<keyword evidence="2" id="KW-0288">FMN</keyword>
<dbReference type="Proteomes" id="UP000654345">
    <property type="component" value="Unassembled WGS sequence"/>
</dbReference>
<evidence type="ECO:0000313" key="6">
    <source>
        <dbReference type="EMBL" id="GHO59858.1"/>
    </source>
</evidence>
<dbReference type="Pfam" id="PF00296">
    <property type="entry name" value="Bac_luciferase"/>
    <property type="match status" value="1"/>
</dbReference>
<feature type="domain" description="Luciferase-like" evidence="5">
    <location>
        <begin position="1"/>
        <end position="125"/>
    </location>
</feature>
<evidence type="ECO:0000256" key="1">
    <source>
        <dbReference type="ARBA" id="ARBA00022630"/>
    </source>
</evidence>
<keyword evidence="3" id="KW-0560">Oxidoreductase</keyword>
<proteinExistence type="predicted"/>
<name>A0ABQ3V4D0_9CHLR</name>
<keyword evidence="4" id="KW-0503">Monooxygenase</keyword>
<keyword evidence="7" id="KW-1185">Reference proteome</keyword>